<dbReference type="PRINTS" id="PR00419">
    <property type="entry name" value="ADXRDTASE"/>
</dbReference>
<feature type="domain" description="Amine oxidase" evidence="1">
    <location>
        <begin position="11"/>
        <end position="468"/>
    </location>
</feature>
<dbReference type="InterPro" id="IPR002937">
    <property type="entry name" value="Amino_oxidase"/>
</dbReference>
<keyword evidence="3" id="KW-1185">Reference proteome</keyword>
<dbReference type="Pfam" id="PF01593">
    <property type="entry name" value="Amino_oxidase"/>
    <property type="match status" value="1"/>
</dbReference>
<dbReference type="PANTHER" id="PTHR46313:SF3">
    <property type="entry name" value="PROLYCOPENE ISOMERASE, CHLOROPLASTIC"/>
    <property type="match status" value="1"/>
</dbReference>
<dbReference type="SUPFAM" id="SSF51905">
    <property type="entry name" value="FAD/NAD(P)-binding domain"/>
    <property type="match status" value="1"/>
</dbReference>
<organism evidence="2 3">
    <name type="scientific">Pyxidicoccus parkwayensis</name>
    <dbReference type="NCBI Taxonomy" id="2813578"/>
    <lineage>
        <taxon>Bacteria</taxon>
        <taxon>Pseudomonadati</taxon>
        <taxon>Myxococcota</taxon>
        <taxon>Myxococcia</taxon>
        <taxon>Myxococcales</taxon>
        <taxon>Cystobacterineae</taxon>
        <taxon>Myxococcaceae</taxon>
        <taxon>Pyxidicoccus</taxon>
    </lineage>
</organism>
<reference evidence="2 3" key="1">
    <citation type="submission" date="2021-02" db="EMBL/GenBank/DDBJ databases">
        <title>De Novo genome assembly of isolated myxobacteria.</title>
        <authorList>
            <person name="Stevens D.C."/>
        </authorList>
    </citation>
    <scope>NUCLEOTIDE SEQUENCE [LARGE SCALE GENOMIC DNA]</scope>
    <source>
        <strain evidence="3">SCPEA02</strain>
    </source>
</reference>
<dbReference type="Proteomes" id="UP000662747">
    <property type="component" value="Chromosome"/>
</dbReference>
<evidence type="ECO:0000313" key="3">
    <source>
        <dbReference type="Proteomes" id="UP000662747"/>
    </source>
</evidence>
<dbReference type="RefSeq" id="WP_206720229.1">
    <property type="nucleotide sequence ID" value="NZ_CP071090.1"/>
</dbReference>
<dbReference type="PANTHER" id="PTHR46313">
    <property type="match status" value="1"/>
</dbReference>
<dbReference type="InterPro" id="IPR036188">
    <property type="entry name" value="FAD/NAD-bd_sf"/>
</dbReference>
<name>A0ABX7NR13_9BACT</name>
<proteinExistence type="predicted"/>
<protein>
    <submittedName>
        <fullName evidence="2">FAD-dependent oxidoreductase</fullName>
    </submittedName>
</protein>
<sequence length="511" mass="55391">MFDVAVIGAGMAGMATAARLQARGLRTIVFEAHGQPGGCAGFFRQRGFAFDVGATTLVDFEPGGVGGELLEELGLSLEGELLPGYRTWLPDRTVTLHRDVEPWREERLRQLGSTPAHLRFWRLLDRLANVFWSASRAGIKLPFRRPVDVLHAARCIPLTGLPLARHLNWTMGDALRAHGLRDDAPLCALLAMLIEDTVHATLDTAPLINAALGITIRGAGLTRARGGMAGFWRRFTERYRQLGGVLRVGCAVTRVSGAEGDFVVHTRRGDFAAAQVVSALPLSLTARLAPEPVTRVVRPFLQRDADALGGALVVFLGVPEDEVAGEDFTHHQLLHDYAAPLGDGNNMFISVSAPGDTESAPTGFRAVMLSTHCELAPWQGLSTEDYESRKREAENKLISLARRVYPTLGQRAVIRETGTPVTYQRYTHRPLGAVGGVRQRLTNSNQHAVPHDIGVPGFWLAGDSMWPGLGTVACVLGSRIVAKGALRRAHAADAPLPTPRELKSPLSVSRR</sequence>
<dbReference type="Gene3D" id="3.50.50.60">
    <property type="entry name" value="FAD/NAD(P)-binding domain"/>
    <property type="match status" value="1"/>
</dbReference>
<evidence type="ECO:0000259" key="1">
    <source>
        <dbReference type="Pfam" id="PF01593"/>
    </source>
</evidence>
<accession>A0ABX7NR13</accession>
<evidence type="ECO:0000313" key="2">
    <source>
        <dbReference type="EMBL" id="QSQ18638.1"/>
    </source>
</evidence>
<gene>
    <name evidence="2" type="ORF">JY651_25045</name>
</gene>
<dbReference type="EMBL" id="CP071090">
    <property type="protein sequence ID" value="QSQ18638.1"/>
    <property type="molecule type" value="Genomic_DNA"/>
</dbReference>
<dbReference type="InterPro" id="IPR045892">
    <property type="entry name" value="CrtISO-like"/>
</dbReference>